<evidence type="ECO:0000313" key="2">
    <source>
        <dbReference type="EMBL" id="KHF40038.1"/>
    </source>
</evidence>
<dbReference type="InterPro" id="IPR053170">
    <property type="entry name" value="Transcription_regulator"/>
</dbReference>
<dbReference type="eggNOG" id="COG1988">
    <property type="taxonomic scope" value="Bacteria"/>
</dbReference>
<dbReference type="PANTHER" id="PTHR40031">
    <property type="entry name" value="HYPOTHETICAL MEMBRANE SPANNING PROTEIN"/>
    <property type="match status" value="1"/>
</dbReference>
<organism evidence="2 3">
    <name type="scientific">Halalkalibacter okhensis</name>
    <dbReference type="NCBI Taxonomy" id="333138"/>
    <lineage>
        <taxon>Bacteria</taxon>
        <taxon>Bacillati</taxon>
        <taxon>Bacillota</taxon>
        <taxon>Bacilli</taxon>
        <taxon>Bacillales</taxon>
        <taxon>Bacillaceae</taxon>
        <taxon>Halalkalibacter</taxon>
    </lineage>
</organism>
<name>A0A0B0IBT5_9BACI</name>
<evidence type="ECO:0000256" key="1">
    <source>
        <dbReference type="SAM" id="Phobius"/>
    </source>
</evidence>
<keyword evidence="1" id="KW-0472">Membrane</keyword>
<feature type="transmembrane region" description="Helical" evidence="1">
    <location>
        <begin position="67"/>
        <end position="86"/>
    </location>
</feature>
<dbReference type="OrthoDB" id="245523at2"/>
<accession>A0A0B0IBT5</accession>
<evidence type="ECO:0000313" key="3">
    <source>
        <dbReference type="Proteomes" id="UP000030832"/>
    </source>
</evidence>
<feature type="transmembrane region" description="Helical" evidence="1">
    <location>
        <begin position="160"/>
        <end position="183"/>
    </location>
</feature>
<keyword evidence="3" id="KW-1185">Reference proteome</keyword>
<dbReference type="Proteomes" id="UP000030832">
    <property type="component" value="Unassembled WGS sequence"/>
</dbReference>
<sequence length="290" mass="33168">MDTVTHTLFGLTTYGAVKKNEMDRNTKRALLFSALIASQIPDIDVVANVTENGRIMEQMWHRGLTHSFFLVPIWAAIIYVLAYCIWKRKDLIIFYLALLNVFIHNATDALNAWGTGVFEPFSQMRMTLGVIPIVDFMIWSIILVGWLCIRIKKTLPRYKVWRYVWLVLILHLALQGTQGYLIYQEAKNEYKEVALSASFLPGHFSVIGKNKNIVTLSSATVLGGKVVNESIVSMEEANLEPLYQANPKAEVLMEWSPFVVVVETDEKLGVYDPRFYRNGSSFLFEYIEIN</sequence>
<dbReference type="InterPro" id="IPR007404">
    <property type="entry name" value="YdjM-like"/>
</dbReference>
<proteinExistence type="predicted"/>
<dbReference type="AlphaFoldDB" id="A0A0B0IBT5"/>
<comment type="caution">
    <text evidence="2">The sequence shown here is derived from an EMBL/GenBank/DDBJ whole genome shotgun (WGS) entry which is preliminary data.</text>
</comment>
<feature type="transmembrane region" description="Helical" evidence="1">
    <location>
        <begin position="93"/>
        <end position="114"/>
    </location>
</feature>
<dbReference type="STRING" id="333138.LQ50_12195"/>
<keyword evidence="1" id="KW-1133">Transmembrane helix</keyword>
<protein>
    <submittedName>
        <fullName evidence="2">Hydrolase</fullName>
    </submittedName>
</protein>
<dbReference type="Pfam" id="PF04307">
    <property type="entry name" value="YdjM"/>
    <property type="match status" value="1"/>
</dbReference>
<keyword evidence="2" id="KW-0378">Hydrolase</keyword>
<dbReference type="PANTHER" id="PTHR40031:SF1">
    <property type="entry name" value="MEMBRANE-BOUND METAL-DEPENDENT HYDROLASE"/>
    <property type="match status" value="1"/>
</dbReference>
<dbReference type="EMBL" id="JRJU01000013">
    <property type="protein sequence ID" value="KHF40038.1"/>
    <property type="molecule type" value="Genomic_DNA"/>
</dbReference>
<feature type="transmembrane region" description="Helical" evidence="1">
    <location>
        <begin position="126"/>
        <end position="148"/>
    </location>
</feature>
<reference evidence="2 3" key="1">
    <citation type="submission" date="2014-09" db="EMBL/GenBank/DDBJ databases">
        <title>Genome sequencing and annotation of Bacillus Okhensis strain Kh10-101T.</title>
        <authorList>
            <person name="Prakash J.S."/>
        </authorList>
    </citation>
    <scope>NUCLEOTIDE SEQUENCE [LARGE SCALE GENOMIC DNA]</scope>
    <source>
        <strain evidence="3">Kh10-101T</strain>
    </source>
</reference>
<dbReference type="GO" id="GO:0016787">
    <property type="term" value="F:hydrolase activity"/>
    <property type="evidence" value="ECO:0007669"/>
    <property type="project" value="UniProtKB-KW"/>
</dbReference>
<dbReference type="RefSeq" id="WP_034629213.1">
    <property type="nucleotide sequence ID" value="NZ_JRJU01000013.1"/>
</dbReference>
<gene>
    <name evidence="2" type="ORF">LQ50_12195</name>
</gene>
<keyword evidence="1" id="KW-0812">Transmembrane</keyword>